<dbReference type="InterPro" id="IPR013783">
    <property type="entry name" value="Ig-like_fold"/>
</dbReference>
<reference evidence="2" key="2">
    <citation type="journal article" date="2021" name="Microbiome">
        <title>Successional dynamics and alternative stable states in a saline activated sludge microbial community over 9 years.</title>
        <authorList>
            <person name="Wang Y."/>
            <person name="Ye J."/>
            <person name="Ju F."/>
            <person name="Liu L."/>
            <person name="Boyd J.A."/>
            <person name="Deng Y."/>
            <person name="Parks D.H."/>
            <person name="Jiang X."/>
            <person name="Yin X."/>
            <person name="Woodcroft B.J."/>
            <person name="Tyson G.W."/>
            <person name="Hugenholtz P."/>
            <person name="Polz M.F."/>
            <person name="Zhang T."/>
        </authorList>
    </citation>
    <scope>NUCLEOTIDE SEQUENCE</scope>
    <source>
        <strain evidence="2">HKST-UBA01</strain>
    </source>
</reference>
<dbReference type="Proteomes" id="UP000697710">
    <property type="component" value="Unassembled WGS sequence"/>
</dbReference>
<keyword evidence="1" id="KW-0732">Signal</keyword>
<evidence type="ECO:0000313" key="2">
    <source>
        <dbReference type="EMBL" id="MCA9726319.1"/>
    </source>
</evidence>
<dbReference type="Pfam" id="PF07610">
    <property type="entry name" value="DUF1573"/>
    <property type="match status" value="1"/>
</dbReference>
<gene>
    <name evidence="2" type="ORF">KC729_01455</name>
</gene>
<sequence>MIRVRCLSILCGLALSLGVTVAHAADPLFSGPLIHFDERQVDFGDLPQASQAEHRFSFSNDGTEPLRIEKIETSCGCTAAAPTDSIILPGNAASIDVTFSTRDFQGDVSKVVVIFTNDPGEPRVDLMLRANIVPLIRVESDWVDFGPVRRSEGKVVGVLVTADEGTDFRVSSVEGGENWVDWKIVPASAPDQIAYRVEATLKPGAPLGPFTDRIILHVHHPNRQIQSLGLRGNVYSYFRYAEPNMEFNTVKVGKTIRRTLAIESDGNQPYRITDVRVDQDFFIPELKPTANGYELLVTLRSDAAKFDGDRYPFREYARLETTDPNQKEIVIPMRGVIRR</sequence>
<dbReference type="PANTHER" id="PTHR37833">
    <property type="entry name" value="LIPOPROTEIN-RELATED"/>
    <property type="match status" value="1"/>
</dbReference>
<dbReference type="Gene3D" id="2.60.40.10">
    <property type="entry name" value="Immunoglobulins"/>
    <property type="match status" value="2"/>
</dbReference>
<accession>A0A956LVQ0</accession>
<feature type="signal peptide" evidence="1">
    <location>
        <begin position="1"/>
        <end position="24"/>
    </location>
</feature>
<dbReference type="AlphaFoldDB" id="A0A956LVQ0"/>
<organism evidence="2 3">
    <name type="scientific">Eiseniibacteriota bacterium</name>
    <dbReference type="NCBI Taxonomy" id="2212470"/>
    <lineage>
        <taxon>Bacteria</taxon>
        <taxon>Candidatus Eiseniibacteriota</taxon>
    </lineage>
</organism>
<proteinExistence type="predicted"/>
<dbReference type="InterPro" id="IPR011467">
    <property type="entry name" value="DUF1573"/>
</dbReference>
<dbReference type="EMBL" id="JAGQHR010000019">
    <property type="protein sequence ID" value="MCA9726319.1"/>
    <property type="molecule type" value="Genomic_DNA"/>
</dbReference>
<protein>
    <submittedName>
        <fullName evidence="2">DUF1573 domain-containing protein</fullName>
    </submittedName>
</protein>
<dbReference type="PANTHER" id="PTHR37833:SF1">
    <property type="entry name" value="SIGNAL PEPTIDE PROTEIN"/>
    <property type="match status" value="1"/>
</dbReference>
<reference evidence="2" key="1">
    <citation type="submission" date="2020-04" db="EMBL/GenBank/DDBJ databases">
        <authorList>
            <person name="Zhang T."/>
        </authorList>
    </citation>
    <scope>NUCLEOTIDE SEQUENCE</scope>
    <source>
        <strain evidence="2">HKST-UBA01</strain>
    </source>
</reference>
<feature type="chain" id="PRO_5038041527" evidence="1">
    <location>
        <begin position="25"/>
        <end position="339"/>
    </location>
</feature>
<name>A0A956LVQ0_UNCEI</name>
<evidence type="ECO:0000313" key="3">
    <source>
        <dbReference type="Proteomes" id="UP000697710"/>
    </source>
</evidence>
<evidence type="ECO:0000256" key="1">
    <source>
        <dbReference type="SAM" id="SignalP"/>
    </source>
</evidence>
<comment type="caution">
    <text evidence="2">The sequence shown here is derived from an EMBL/GenBank/DDBJ whole genome shotgun (WGS) entry which is preliminary data.</text>
</comment>